<feature type="transmembrane region" description="Helical" evidence="9">
    <location>
        <begin position="231"/>
        <end position="253"/>
    </location>
</feature>
<gene>
    <name evidence="11" type="ORF">D6D01_10174</name>
</gene>
<evidence type="ECO:0000256" key="8">
    <source>
        <dbReference type="SAM" id="MobiDB-lite"/>
    </source>
</evidence>
<evidence type="ECO:0000256" key="2">
    <source>
        <dbReference type="ARBA" id="ARBA00022448"/>
    </source>
</evidence>
<proteinExistence type="inferred from homology"/>
<feature type="transmembrane region" description="Helical" evidence="9">
    <location>
        <begin position="265"/>
        <end position="285"/>
    </location>
</feature>
<dbReference type="Pfam" id="PF07690">
    <property type="entry name" value="MFS_1"/>
    <property type="match status" value="1"/>
</dbReference>
<keyword evidence="4 9" id="KW-0812">Transmembrane</keyword>
<accession>A0A4S9JMB2</accession>
<feature type="transmembrane region" description="Helical" evidence="9">
    <location>
        <begin position="208"/>
        <end position="225"/>
    </location>
</feature>
<feature type="transmembrane region" description="Helical" evidence="9">
    <location>
        <begin position="297"/>
        <end position="318"/>
    </location>
</feature>
<dbReference type="PROSITE" id="PS50850">
    <property type="entry name" value="MFS"/>
    <property type="match status" value="1"/>
</dbReference>
<dbReference type="InterPro" id="IPR011701">
    <property type="entry name" value="MFS"/>
</dbReference>
<dbReference type="GO" id="GO:0022857">
    <property type="term" value="F:transmembrane transporter activity"/>
    <property type="evidence" value="ECO:0007669"/>
    <property type="project" value="InterPro"/>
</dbReference>
<feature type="domain" description="Major facilitator superfamily (MFS) profile" evidence="10">
    <location>
        <begin position="137"/>
        <end position="555"/>
    </location>
</feature>
<dbReference type="FunFam" id="1.20.1250.20:FF:000386">
    <property type="entry name" value="MFS general substrate transporter"/>
    <property type="match status" value="1"/>
</dbReference>
<organism evidence="11 12">
    <name type="scientific">Aureobasidium pullulans</name>
    <name type="common">Black yeast</name>
    <name type="synonym">Pullularia pullulans</name>
    <dbReference type="NCBI Taxonomy" id="5580"/>
    <lineage>
        <taxon>Eukaryota</taxon>
        <taxon>Fungi</taxon>
        <taxon>Dikarya</taxon>
        <taxon>Ascomycota</taxon>
        <taxon>Pezizomycotina</taxon>
        <taxon>Dothideomycetes</taxon>
        <taxon>Dothideomycetidae</taxon>
        <taxon>Dothideales</taxon>
        <taxon>Saccotheciaceae</taxon>
        <taxon>Aureobasidium</taxon>
    </lineage>
</organism>
<dbReference type="FunFam" id="1.20.1250.20:FF:000065">
    <property type="entry name" value="Putative MFS pantothenate transporter"/>
    <property type="match status" value="1"/>
</dbReference>
<feature type="compositionally biased region" description="Basic and acidic residues" evidence="8">
    <location>
        <begin position="70"/>
        <end position="102"/>
    </location>
</feature>
<evidence type="ECO:0000256" key="6">
    <source>
        <dbReference type="ARBA" id="ARBA00023136"/>
    </source>
</evidence>
<dbReference type="InterPro" id="IPR036259">
    <property type="entry name" value="MFS_trans_sf"/>
</dbReference>
<protein>
    <submittedName>
        <fullName evidence="11">MFS general substrate transporter</fullName>
    </submittedName>
</protein>
<evidence type="ECO:0000313" key="11">
    <source>
        <dbReference type="EMBL" id="THY03822.1"/>
    </source>
</evidence>
<keyword evidence="5 9" id="KW-1133">Transmembrane helix</keyword>
<comment type="similarity">
    <text evidence="7">Belongs to the major facilitator superfamily. Allantoate permease family.</text>
</comment>
<feature type="transmembrane region" description="Helical" evidence="9">
    <location>
        <begin position="468"/>
        <end position="487"/>
    </location>
</feature>
<evidence type="ECO:0000256" key="3">
    <source>
        <dbReference type="ARBA" id="ARBA00022475"/>
    </source>
</evidence>
<dbReference type="GO" id="GO:0005886">
    <property type="term" value="C:plasma membrane"/>
    <property type="evidence" value="ECO:0007669"/>
    <property type="project" value="UniProtKB-SubCell"/>
</dbReference>
<feature type="transmembrane region" description="Helical" evidence="9">
    <location>
        <begin position="363"/>
        <end position="382"/>
    </location>
</feature>
<feature type="region of interest" description="Disordered" evidence="8">
    <location>
        <begin position="562"/>
        <end position="592"/>
    </location>
</feature>
<dbReference type="Gene3D" id="1.20.1250.20">
    <property type="entry name" value="MFS general substrate transporter like domains"/>
    <property type="match status" value="2"/>
</dbReference>
<dbReference type="SUPFAM" id="SSF103473">
    <property type="entry name" value="MFS general substrate transporter"/>
    <property type="match status" value="1"/>
</dbReference>
<evidence type="ECO:0000256" key="7">
    <source>
        <dbReference type="ARBA" id="ARBA00037968"/>
    </source>
</evidence>
<evidence type="ECO:0000259" key="10">
    <source>
        <dbReference type="PROSITE" id="PS50850"/>
    </source>
</evidence>
<evidence type="ECO:0000256" key="5">
    <source>
        <dbReference type="ARBA" id="ARBA00022989"/>
    </source>
</evidence>
<evidence type="ECO:0000256" key="4">
    <source>
        <dbReference type="ARBA" id="ARBA00022692"/>
    </source>
</evidence>
<feature type="transmembrane region" description="Helical" evidence="9">
    <location>
        <begin position="176"/>
        <end position="196"/>
    </location>
</feature>
<evidence type="ECO:0000256" key="9">
    <source>
        <dbReference type="SAM" id="Phobius"/>
    </source>
</evidence>
<dbReference type="EMBL" id="QZBD01000866">
    <property type="protein sequence ID" value="THY03822.1"/>
    <property type="molecule type" value="Genomic_DNA"/>
</dbReference>
<dbReference type="InterPro" id="IPR020846">
    <property type="entry name" value="MFS_dom"/>
</dbReference>
<feature type="transmembrane region" description="Helical" evidence="9">
    <location>
        <begin position="533"/>
        <end position="553"/>
    </location>
</feature>
<evidence type="ECO:0000313" key="12">
    <source>
        <dbReference type="Proteomes" id="UP000306584"/>
    </source>
</evidence>
<reference evidence="11 12" key="1">
    <citation type="submission" date="2018-10" db="EMBL/GenBank/DDBJ databases">
        <title>Fifty Aureobasidium pullulans genomes reveal a recombining polyextremotolerant generalist.</title>
        <authorList>
            <person name="Gostincar C."/>
            <person name="Turk M."/>
            <person name="Zajc J."/>
            <person name="Gunde-Cimerman N."/>
        </authorList>
    </citation>
    <scope>NUCLEOTIDE SEQUENCE [LARGE SCALE GENOMIC DNA]</scope>
    <source>
        <strain evidence="11 12">EXF-6604</strain>
    </source>
</reference>
<dbReference type="PANTHER" id="PTHR43791">
    <property type="entry name" value="PERMEASE-RELATED"/>
    <property type="match status" value="1"/>
</dbReference>
<evidence type="ECO:0000256" key="1">
    <source>
        <dbReference type="ARBA" id="ARBA00004651"/>
    </source>
</evidence>
<feature type="region of interest" description="Disordered" evidence="8">
    <location>
        <begin position="67"/>
        <end position="103"/>
    </location>
</feature>
<dbReference type="PANTHER" id="PTHR43791:SF37">
    <property type="entry name" value="MAJOR FACILITATOR SUPERFAMILY (MFS) PROFILE DOMAIN-CONTAINING PROTEIN"/>
    <property type="match status" value="1"/>
</dbReference>
<keyword evidence="6 9" id="KW-0472">Membrane</keyword>
<comment type="caution">
    <text evidence="11">The sequence shown here is derived from an EMBL/GenBank/DDBJ whole genome shotgun (WGS) entry which is preliminary data.</text>
</comment>
<sequence length="592" mass="67421">MKCYTSSLSILFNDKKTCGRFQLVIITYFRAELSLLCESIICVPYPLCSDWTIRHIAMADLHTVGSRHNTRADESPKKDVSSIDIASERSQRTSTNDPEKQYTSRQKFFRSVQRYVWDDPDKPKHEKKFLLKLDFFLLTYACLGYFCKNLDQQNISNAYVSGMKEALNMNGNELTYMSNVFTAGYVISQLPAVILVTKLRPSHVIPTLECLWAIFTFCSAAVTSVPQLYGLRFLIGFCEGAFFPCIIYLIGSWYTKHERAKRTTLFYCTASLAHMFSGYLQAAAYDNLDGKLGHAGWQWLFIICGIISLPVGVIGYFFNPDFPENTKAFYLSREEAAYARERLILDGYTPLGSSSSKWDKKKLFRIVTTWQFWVLSFGYFFVQSSHPSQQPFYSLWLKAEGHSVYQINVWPTGQSAVGAVTQIVAGMLSDSPLLGGKRWQTIAVLQGASFFGTLVLAIWNVPIGLKYFAMYISFCSAGVPGLFYSWFPDLMPHDHEMRGFLTAFSNMFSYINQIWFQDAVWRTEEAPEFRPGFIAAASFSIALILTAFLMRVLEKRDAKKENRPSYMQEAENRDRVEDGVVPEVQADPVHVG</sequence>
<dbReference type="AlphaFoldDB" id="A0A4S9JMB2"/>
<name>A0A4S9JMB2_AURPU</name>
<dbReference type="Proteomes" id="UP000306584">
    <property type="component" value="Unassembled WGS sequence"/>
</dbReference>
<feature type="transmembrane region" description="Helical" evidence="9">
    <location>
        <begin position="439"/>
        <end position="461"/>
    </location>
</feature>
<comment type="subcellular location">
    <subcellularLocation>
        <location evidence="1">Cell membrane</location>
        <topology evidence="1">Multi-pass membrane protein</topology>
    </subcellularLocation>
</comment>
<keyword evidence="2" id="KW-0813">Transport</keyword>
<keyword evidence="3" id="KW-1003">Cell membrane</keyword>